<evidence type="ECO:0000313" key="2">
    <source>
        <dbReference type="Proteomes" id="UP000517523"/>
    </source>
</evidence>
<accession>A0A839TL53</accession>
<dbReference type="Proteomes" id="UP000517523">
    <property type="component" value="Unassembled WGS sequence"/>
</dbReference>
<organism evidence="1 2">
    <name type="scientific">Paenibacillus rhizosphaerae</name>
    <dbReference type="NCBI Taxonomy" id="297318"/>
    <lineage>
        <taxon>Bacteria</taxon>
        <taxon>Bacillati</taxon>
        <taxon>Bacillota</taxon>
        <taxon>Bacilli</taxon>
        <taxon>Bacillales</taxon>
        <taxon>Paenibacillaceae</taxon>
        <taxon>Paenibacillus</taxon>
    </lineage>
</organism>
<protein>
    <recommendedName>
        <fullName evidence="3">Amidase</fullName>
    </recommendedName>
</protein>
<proteinExistence type="predicted"/>
<gene>
    <name evidence="1" type="ORF">FHS19_002170</name>
</gene>
<evidence type="ECO:0000313" key="1">
    <source>
        <dbReference type="EMBL" id="MBB3127516.1"/>
    </source>
</evidence>
<sequence length="294" mass="33085">MSSKYSLRSGWIAAFVVLWFAAGLFPGNEAKAEGYTKATWLWNTVLIKTEAKEMLKFSADHGVRTIYLQTNSDIPASYYKSFIKQAGALDIRVDALSGAPSWGLTSERYKITSFLEWVKAYQNGAAEDEKFQGVHVDIEPHVLPQWKSDQTSVIRQWQENVRYLTDNVREMNLPVAADIPFWLCNYTTADGTSTLSRFMISQYDAVAIMSYRDTADGIYSTAKRELEEANYLGKPAFASVETKPSSEGEFITFYEEGKAYMDSQLGKLQEMAQVNASFAGVSVHDLDGWRSLID</sequence>
<reference evidence="1 2" key="1">
    <citation type="submission" date="2020-08" db="EMBL/GenBank/DDBJ databases">
        <title>Genomic Encyclopedia of Type Strains, Phase III (KMG-III): the genomes of soil and plant-associated and newly described type strains.</title>
        <authorList>
            <person name="Whitman W."/>
        </authorList>
    </citation>
    <scope>NUCLEOTIDE SEQUENCE [LARGE SCALE GENOMIC DNA]</scope>
    <source>
        <strain evidence="1 2">CECT 5831</strain>
    </source>
</reference>
<evidence type="ECO:0008006" key="3">
    <source>
        <dbReference type="Google" id="ProtNLM"/>
    </source>
</evidence>
<dbReference type="RefSeq" id="WP_183581844.1">
    <property type="nucleotide sequence ID" value="NZ_JACHXJ010000002.1"/>
</dbReference>
<name>A0A839TL53_9BACL</name>
<dbReference type="AlphaFoldDB" id="A0A839TL53"/>
<comment type="caution">
    <text evidence="1">The sequence shown here is derived from an EMBL/GenBank/DDBJ whole genome shotgun (WGS) entry which is preliminary data.</text>
</comment>
<dbReference type="EMBL" id="JACHXJ010000002">
    <property type="protein sequence ID" value="MBB3127516.1"/>
    <property type="molecule type" value="Genomic_DNA"/>
</dbReference>